<dbReference type="InterPro" id="IPR006740">
    <property type="entry name" value="DUF604"/>
</dbReference>
<dbReference type="PANTHER" id="PTHR10811">
    <property type="entry name" value="FRINGE-RELATED"/>
    <property type="match status" value="1"/>
</dbReference>
<keyword evidence="2" id="KW-1185">Reference proteome</keyword>
<evidence type="ECO:0000313" key="2">
    <source>
        <dbReference type="Proteomes" id="UP000289340"/>
    </source>
</evidence>
<gene>
    <name evidence="1" type="ORF">D0Y65_032261</name>
</gene>
<reference evidence="1 2" key="1">
    <citation type="submission" date="2018-09" db="EMBL/GenBank/DDBJ databases">
        <title>A high-quality reference genome of wild soybean provides a powerful tool to mine soybean genomes.</title>
        <authorList>
            <person name="Xie M."/>
            <person name="Chung C.Y.L."/>
            <person name="Li M.-W."/>
            <person name="Wong F.-L."/>
            <person name="Chan T.-F."/>
            <person name="Lam H.-M."/>
        </authorList>
    </citation>
    <scope>NUCLEOTIDE SEQUENCE [LARGE SCALE GENOMIC DNA]</scope>
    <source>
        <strain evidence="2">cv. W05</strain>
        <tissue evidence="1">Hypocotyl of etiolated seedlings</tissue>
    </source>
</reference>
<protein>
    <recommendedName>
        <fullName evidence="3">Transferring glycosyl group transferase</fullName>
    </recommendedName>
</protein>
<proteinExistence type="predicted"/>
<dbReference type="FunFam" id="3.90.550.50:FF:000006">
    <property type="entry name" value="Fringe-related protein-like"/>
    <property type="match status" value="1"/>
</dbReference>
<dbReference type="Pfam" id="PF04646">
    <property type="entry name" value="DUF604"/>
    <property type="match status" value="1"/>
</dbReference>
<comment type="caution">
    <text evidence="1">The sequence shown here is derived from an EMBL/GenBank/DDBJ whole genome shotgun (WGS) entry which is preliminary data.</text>
</comment>
<sequence>MESFHKPIKNQKALMKFFVFSSSFFAISLCVSMLLLAKTKLVVDMSSSLQSLLRVSESDPTTTVDHLVFGIASTGTAWNRRKVYTKLWWNRKPYNTMRGCVFVDTLPHAENANNNNDGSLPPLCVSEDTSQFPYTYKNGQRSAIRVARVVKETVALLNHSGVRWYVFGDDDTIFFPQNLVKTLSKYDHRLWYYVGSSSEIYDGAQVFGFGMAFGGGGFAISSSLAHVLAKVLDSCIQRYPHLYGSDSRVYSCITELGVGLTHEPGFHQVDLRGNAFGLLAAHPLTPLLSLHHLDNIDPIFPNMTIIKALQHLYEAAKVDSQRLLQQTVCYDKRLSWTISVSWGYAAQVFHNHLSLPDVVRVQKTFKHWTRGTALADQFTFDTKELHTDPCRRPTIFYLENLSRGEDGIIISNYRKSIQNCSSNVAPEVIRVASSKLELGIKQLLAQRRHCCDVLPSSVSDQMEIAIRECKEDELISMQ</sequence>
<dbReference type="Gene3D" id="3.90.550.50">
    <property type="match status" value="1"/>
</dbReference>
<evidence type="ECO:0008006" key="3">
    <source>
        <dbReference type="Google" id="ProtNLM"/>
    </source>
</evidence>
<organism evidence="1 2">
    <name type="scientific">Glycine soja</name>
    <name type="common">Wild soybean</name>
    <dbReference type="NCBI Taxonomy" id="3848"/>
    <lineage>
        <taxon>Eukaryota</taxon>
        <taxon>Viridiplantae</taxon>
        <taxon>Streptophyta</taxon>
        <taxon>Embryophyta</taxon>
        <taxon>Tracheophyta</taxon>
        <taxon>Spermatophyta</taxon>
        <taxon>Magnoliopsida</taxon>
        <taxon>eudicotyledons</taxon>
        <taxon>Gunneridae</taxon>
        <taxon>Pentapetalae</taxon>
        <taxon>rosids</taxon>
        <taxon>fabids</taxon>
        <taxon>Fabales</taxon>
        <taxon>Fabaceae</taxon>
        <taxon>Papilionoideae</taxon>
        <taxon>50 kb inversion clade</taxon>
        <taxon>NPAAA clade</taxon>
        <taxon>indigoferoid/millettioid clade</taxon>
        <taxon>Phaseoleae</taxon>
        <taxon>Glycine</taxon>
        <taxon>Glycine subgen. Soja</taxon>
    </lineage>
</organism>
<evidence type="ECO:0000313" key="1">
    <source>
        <dbReference type="EMBL" id="RZB83643.1"/>
    </source>
</evidence>
<accession>A0A445IC68</accession>
<dbReference type="AlphaFoldDB" id="A0A445IC68"/>
<dbReference type="EMBL" id="QZWG01000011">
    <property type="protein sequence ID" value="RZB83643.1"/>
    <property type="molecule type" value="Genomic_DNA"/>
</dbReference>
<dbReference type="Proteomes" id="UP000289340">
    <property type="component" value="Chromosome 11"/>
</dbReference>
<name>A0A445IC68_GLYSO</name>